<proteinExistence type="predicted"/>
<dbReference type="Proteomes" id="UP001225034">
    <property type="component" value="Unassembled WGS sequence"/>
</dbReference>
<evidence type="ECO:0000313" key="1">
    <source>
        <dbReference type="EMBL" id="MDQ0207497.1"/>
    </source>
</evidence>
<reference evidence="1 2" key="1">
    <citation type="submission" date="2023-07" db="EMBL/GenBank/DDBJ databases">
        <title>Genomic Encyclopedia of Type Strains, Phase IV (KMG-IV): sequencing the most valuable type-strain genomes for metagenomic binning, comparative biology and taxonomic classification.</title>
        <authorList>
            <person name="Goeker M."/>
        </authorList>
    </citation>
    <scope>NUCLEOTIDE SEQUENCE [LARGE SCALE GENOMIC DNA]</scope>
    <source>
        <strain evidence="1 2">DSM 19154</strain>
    </source>
</reference>
<protein>
    <submittedName>
        <fullName evidence="1">Uncharacterized protein</fullName>
    </submittedName>
</protein>
<name>A0ABT9YI37_9BACI</name>
<dbReference type="EMBL" id="JAUSUA010000003">
    <property type="protein sequence ID" value="MDQ0207497.1"/>
    <property type="molecule type" value="Genomic_DNA"/>
</dbReference>
<evidence type="ECO:0000313" key="2">
    <source>
        <dbReference type="Proteomes" id="UP001225034"/>
    </source>
</evidence>
<dbReference type="RefSeq" id="WP_306982851.1">
    <property type="nucleotide sequence ID" value="NZ_JAUSUA010000003.1"/>
</dbReference>
<accession>A0ABT9YI37</accession>
<organism evidence="1 2">
    <name type="scientific">Alkalicoccobacillus murimartini</name>
    <dbReference type="NCBI Taxonomy" id="171685"/>
    <lineage>
        <taxon>Bacteria</taxon>
        <taxon>Bacillati</taxon>
        <taxon>Bacillota</taxon>
        <taxon>Bacilli</taxon>
        <taxon>Bacillales</taxon>
        <taxon>Bacillaceae</taxon>
        <taxon>Alkalicoccobacillus</taxon>
    </lineage>
</organism>
<keyword evidence="2" id="KW-1185">Reference proteome</keyword>
<sequence>MDFTINGKNPTFGSGSYSEEVLSATTRTAIQEINVNEDTPDQFELGLVLKREDGEKWYFSFPVEKISSHEGGVEIDKEEKGPVYI</sequence>
<comment type="caution">
    <text evidence="1">The sequence shown here is derived from an EMBL/GenBank/DDBJ whole genome shotgun (WGS) entry which is preliminary data.</text>
</comment>
<gene>
    <name evidence="1" type="ORF">J2S05_002298</name>
</gene>